<dbReference type="AlphaFoldDB" id="A0A9P5SB80"/>
<gene>
    <name evidence="1" type="ORF">BG006_000557</name>
</gene>
<keyword evidence="2" id="KW-1185">Reference proteome</keyword>
<evidence type="ECO:0000313" key="1">
    <source>
        <dbReference type="EMBL" id="KAF9324399.1"/>
    </source>
</evidence>
<sequence length="92" mass="11144">ARQHKSADAQQSKDLAINEYHVKLDLQTMWHSNLSVSMENMYSQYQMHWRDWCTQKGYTDHLVLSKRFQVYMSKNLEDETDEEWGVYLIRVE</sequence>
<evidence type="ECO:0000313" key="2">
    <source>
        <dbReference type="Proteomes" id="UP000696485"/>
    </source>
</evidence>
<dbReference type="Proteomes" id="UP000696485">
    <property type="component" value="Unassembled WGS sequence"/>
</dbReference>
<accession>A0A9P5SB80</accession>
<dbReference type="EMBL" id="JAAAUY010001095">
    <property type="protein sequence ID" value="KAF9324399.1"/>
    <property type="molecule type" value="Genomic_DNA"/>
</dbReference>
<reference evidence="1" key="1">
    <citation type="journal article" date="2020" name="Fungal Divers.">
        <title>Resolving the Mortierellaceae phylogeny through synthesis of multi-gene phylogenetics and phylogenomics.</title>
        <authorList>
            <person name="Vandepol N."/>
            <person name="Liber J."/>
            <person name="Desiro A."/>
            <person name="Na H."/>
            <person name="Kennedy M."/>
            <person name="Barry K."/>
            <person name="Grigoriev I.V."/>
            <person name="Miller A.N."/>
            <person name="O'Donnell K."/>
            <person name="Stajich J.E."/>
            <person name="Bonito G."/>
        </authorList>
    </citation>
    <scope>NUCLEOTIDE SEQUENCE</scope>
    <source>
        <strain evidence="1">NVP1</strain>
    </source>
</reference>
<name>A0A9P5SB80_9FUNG</name>
<proteinExistence type="predicted"/>
<comment type="caution">
    <text evidence="1">The sequence shown here is derived from an EMBL/GenBank/DDBJ whole genome shotgun (WGS) entry which is preliminary data.</text>
</comment>
<organism evidence="1 2">
    <name type="scientific">Podila minutissima</name>
    <dbReference type="NCBI Taxonomy" id="64525"/>
    <lineage>
        <taxon>Eukaryota</taxon>
        <taxon>Fungi</taxon>
        <taxon>Fungi incertae sedis</taxon>
        <taxon>Mucoromycota</taxon>
        <taxon>Mortierellomycotina</taxon>
        <taxon>Mortierellomycetes</taxon>
        <taxon>Mortierellales</taxon>
        <taxon>Mortierellaceae</taxon>
        <taxon>Podila</taxon>
    </lineage>
</organism>
<protein>
    <submittedName>
        <fullName evidence="1">Uncharacterized protein</fullName>
    </submittedName>
</protein>
<feature type="non-terminal residue" evidence="1">
    <location>
        <position position="92"/>
    </location>
</feature>